<dbReference type="PROSITE" id="PS51257">
    <property type="entry name" value="PROKAR_LIPOPROTEIN"/>
    <property type="match status" value="1"/>
</dbReference>
<comment type="caution">
    <text evidence="3">The sequence shown here is derived from an EMBL/GenBank/DDBJ whole genome shotgun (WGS) entry which is preliminary data.</text>
</comment>
<dbReference type="OrthoDB" id="9797709at2"/>
<feature type="transmembrane region" description="Helical" evidence="1">
    <location>
        <begin position="558"/>
        <end position="583"/>
    </location>
</feature>
<dbReference type="AlphaFoldDB" id="A0A401ZIY3"/>
<dbReference type="InterPro" id="IPR012338">
    <property type="entry name" value="Beta-lactam/transpept-like"/>
</dbReference>
<name>A0A401ZIY3_9CHLR</name>
<reference evidence="4" key="1">
    <citation type="submission" date="2018-12" db="EMBL/GenBank/DDBJ databases">
        <title>Tengunoibacter tsumagoiensis gen. nov., sp. nov., Dictyobacter kobayashii sp. nov., D. alpinus sp. nov., and D. joshuensis sp. nov. and description of Dictyobacteraceae fam. nov. within the order Ktedonobacterales isolated from Tengu-no-mugimeshi.</title>
        <authorList>
            <person name="Wang C.M."/>
            <person name="Zheng Y."/>
            <person name="Sakai Y."/>
            <person name="Toyoda A."/>
            <person name="Minakuchi Y."/>
            <person name="Abe K."/>
            <person name="Yokota A."/>
            <person name="Yabe S."/>
        </authorList>
    </citation>
    <scope>NUCLEOTIDE SEQUENCE [LARGE SCALE GENOMIC DNA]</scope>
    <source>
        <strain evidence="4">S-27</strain>
    </source>
</reference>
<feature type="domain" description="Beta-lactamase-related" evidence="2">
    <location>
        <begin position="62"/>
        <end position="387"/>
    </location>
</feature>
<dbReference type="Proteomes" id="UP000287224">
    <property type="component" value="Unassembled WGS sequence"/>
</dbReference>
<dbReference type="SUPFAM" id="SSF56601">
    <property type="entry name" value="beta-lactamase/transpeptidase-like"/>
    <property type="match status" value="1"/>
</dbReference>
<dbReference type="PANTHER" id="PTHR46825:SF9">
    <property type="entry name" value="BETA-LACTAMASE-RELATED DOMAIN-CONTAINING PROTEIN"/>
    <property type="match status" value="1"/>
</dbReference>
<organism evidence="3 4">
    <name type="scientific">Dictyobacter aurantiacus</name>
    <dbReference type="NCBI Taxonomy" id="1936993"/>
    <lineage>
        <taxon>Bacteria</taxon>
        <taxon>Bacillati</taxon>
        <taxon>Chloroflexota</taxon>
        <taxon>Ktedonobacteria</taxon>
        <taxon>Ktedonobacterales</taxon>
        <taxon>Dictyobacteraceae</taxon>
        <taxon>Dictyobacter</taxon>
    </lineage>
</organism>
<evidence type="ECO:0000256" key="1">
    <source>
        <dbReference type="SAM" id="Phobius"/>
    </source>
</evidence>
<protein>
    <submittedName>
        <fullName evidence="3">FmtA-like protein</fullName>
    </submittedName>
</protein>
<dbReference type="Gene3D" id="3.40.710.10">
    <property type="entry name" value="DD-peptidase/beta-lactamase superfamily"/>
    <property type="match status" value="1"/>
</dbReference>
<dbReference type="EMBL" id="BIFQ01000001">
    <property type="protein sequence ID" value="GCE06821.1"/>
    <property type="molecule type" value="Genomic_DNA"/>
</dbReference>
<feature type="transmembrane region" description="Helical" evidence="1">
    <location>
        <begin position="636"/>
        <end position="657"/>
    </location>
</feature>
<sequence>MVSLPFRMRYASTALLILLIFILLSCNASSALARALPEMAPSPPSMGPGDPRELETFLNGEIGAQLAQKHIPGATVSVVKDGRLFFAKGYGYANLQHGTRVNAATTLFRIGSVSKLFTWTAVMQLVEQGKLNLHADVNRYLKTFQIPATYPQPITLANLLTHTAGFEDAYAPDSSVSTMNVADLEPLGRWLAANIPARVRPPGMLASYSNYGAALAGYIVQQISGLPFERYIEEHIYQPLSMSHSTFRQPIPTPLSADQAEGYTYKDESYQAEPFQYIQEPPAGSMNSTATDMARFMLAHLQDGSLGTAQILQAATAQEMHRRQFTNDPRIPGLTYGFIEQRTNNQQIIKHDGAIGPFRSLLLLLPLQQVGLFVAYNSDGGSEALEKLRQAFLDRYFPAPSRHMSMPKPLPGFAERAKQITGSYWPVTRNYTTFGKVGALLSTINVQGYGNGEIRIQGVPPAGQIAAEVQPWFFRLVNGTELIVFQAGQDGTIMLLNSVLGAYAKLAWYETPLFHLMLLAFALLLFLSAFLLLLWLLLQRFRFRRTGAPQAKNASFRIARWIMGLVSGVNMVILLLLVLFLWFVVTVNIQGITFFGGSGRALLFALGLVSVILTAGAMLCAALMWKQRIWGRGLRLHYTLVTLAALIFVWEIAYWNLLRW</sequence>
<keyword evidence="1" id="KW-1133">Transmembrane helix</keyword>
<dbReference type="RefSeq" id="WP_126597716.1">
    <property type="nucleotide sequence ID" value="NZ_BIFQ01000001.1"/>
</dbReference>
<dbReference type="InterPro" id="IPR050491">
    <property type="entry name" value="AmpC-like"/>
</dbReference>
<gene>
    <name evidence="3" type="ORF">KDAU_41500</name>
</gene>
<dbReference type="Pfam" id="PF00144">
    <property type="entry name" value="Beta-lactamase"/>
    <property type="match status" value="1"/>
</dbReference>
<feature type="transmembrane region" description="Helical" evidence="1">
    <location>
        <begin position="603"/>
        <end position="624"/>
    </location>
</feature>
<keyword evidence="1" id="KW-0812">Transmembrane</keyword>
<proteinExistence type="predicted"/>
<feature type="transmembrane region" description="Helical" evidence="1">
    <location>
        <begin position="513"/>
        <end position="538"/>
    </location>
</feature>
<evidence type="ECO:0000259" key="2">
    <source>
        <dbReference type="Pfam" id="PF00144"/>
    </source>
</evidence>
<dbReference type="PANTHER" id="PTHR46825">
    <property type="entry name" value="D-ALANYL-D-ALANINE-CARBOXYPEPTIDASE/ENDOPEPTIDASE AMPH"/>
    <property type="match status" value="1"/>
</dbReference>
<evidence type="ECO:0000313" key="3">
    <source>
        <dbReference type="EMBL" id="GCE06821.1"/>
    </source>
</evidence>
<accession>A0A401ZIY3</accession>
<keyword evidence="1" id="KW-0472">Membrane</keyword>
<keyword evidence="4" id="KW-1185">Reference proteome</keyword>
<dbReference type="InterPro" id="IPR001466">
    <property type="entry name" value="Beta-lactam-related"/>
</dbReference>
<evidence type="ECO:0000313" key="4">
    <source>
        <dbReference type="Proteomes" id="UP000287224"/>
    </source>
</evidence>